<dbReference type="AlphaFoldDB" id="A0AA35YES9"/>
<sequence length="119" mass="13434">MNQILIDLTKKMGKDLLSGSKVYFVLNVDATTNSDMGMDRMSLKVVKPTGMYNDKVLVEQHGDSHKQNMEMDVIMYNGNSSFDSSCILTPGWIKQVDEIERNDSKKSIKFKDDGSSFEV</sequence>
<organism evidence="1 2">
    <name type="scientific">Lactuca saligna</name>
    <name type="common">Willowleaf lettuce</name>
    <dbReference type="NCBI Taxonomy" id="75948"/>
    <lineage>
        <taxon>Eukaryota</taxon>
        <taxon>Viridiplantae</taxon>
        <taxon>Streptophyta</taxon>
        <taxon>Embryophyta</taxon>
        <taxon>Tracheophyta</taxon>
        <taxon>Spermatophyta</taxon>
        <taxon>Magnoliopsida</taxon>
        <taxon>eudicotyledons</taxon>
        <taxon>Gunneridae</taxon>
        <taxon>Pentapetalae</taxon>
        <taxon>asterids</taxon>
        <taxon>campanulids</taxon>
        <taxon>Asterales</taxon>
        <taxon>Asteraceae</taxon>
        <taxon>Cichorioideae</taxon>
        <taxon>Cichorieae</taxon>
        <taxon>Lactucinae</taxon>
        <taxon>Lactuca</taxon>
    </lineage>
</organism>
<proteinExistence type="predicted"/>
<gene>
    <name evidence="1" type="ORF">LSALG_LOCUS11889</name>
</gene>
<dbReference type="EMBL" id="OX465078">
    <property type="protein sequence ID" value="CAI9271623.1"/>
    <property type="molecule type" value="Genomic_DNA"/>
</dbReference>
<protein>
    <submittedName>
        <fullName evidence="1">Uncharacterized protein</fullName>
    </submittedName>
</protein>
<evidence type="ECO:0000313" key="2">
    <source>
        <dbReference type="Proteomes" id="UP001177003"/>
    </source>
</evidence>
<dbReference type="Proteomes" id="UP001177003">
    <property type="component" value="Chromosome 2"/>
</dbReference>
<keyword evidence="2" id="KW-1185">Reference proteome</keyword>
<name>A0AA35YES9_LACSI</name>
<reference evidence="1" key="1">
    <citation type="submission" date="2023-04" db="EMBL/GenBank/DDBJ databases">
        <authorList>
            <person name="Vijverberg K."/>
            <person name="Xiong W."/>
            <person name="Schranz E."/>
        </authorList>
    </citation>
    <scope>NUCLEOTIDE SEQUENCE</scope>
</reference>
<evidence type="ECO:0000313" key="1">
    <source>
        <dbReference type="EMBL" id="CAI9271623.1"/>
    </source>
</evidence>
<accession>A0AA35YES9</accession>